<evidence type="ECO:0000313" key="2">
    <source>
        <dbReference type="EMBL" id="GLK10806.1"/>
    </source>
</evidence>
<evidence type="ECO:0000256" key="1">
    <source>
        <dbReference type="SAM" id="MobiDB-lite"/>
    </source>
</evidence>
<organism evidence="2 3">
    <name type="scientific">Streptosporangium carneum</name>
    <dbReference type="NCBI Taxonomy" id="47481"/>
    <lineage>
        <taxon>Bacteria</taxon>
        <taxon>Bacillati</taxon>
        <taxon>Actinomycetota</taxon>
        <taxon>Actinomycetes</taxon>
        <taxon>Streptosporangiales</taxon>
        <taxon>Streptosporangiaceae</taxon>
        <taxon>Streptosporangium</taxon>
    </lineage>
</organism>
<reference evidence="2" key="1">
    <citation type="journal article" date="2014" name="Int. J. Syst. Evol. Microbiol.">
        <title>Complete genome sequence of Corynebacterium casei LMG S-19264T (=DSM 44701T), isolated from a smear-ripened cheese.</title>
        <authorList>
            <consortium name="US DOE Joint Genome Institute (JGI-PGF)"/>
            <person name="Walter F."/>
            <person name="Albersmeier A."/>
            <person name="Kalinowski J."/>
            <person name="Ruckert C."/>
        </authorList>
    </citation>
    <scope>NUCLEOTIDE SEQUENCE</scope>
    <source>
        <strain evidence="2">VKM Ac-2007</strain>
    </source>
</reference>
<comment type="caution">
    <text evidence="2">The sequence shown here is derived from an EMBL/GenBank/DDBJ whole genome shotgun (WGS) entry which is preliminary data.</text>
</comment>
<dbReference type="Gene3D" id="2.50.20.20">
    <property type="match status" value="1"/>
</dbReference>
<protein>
    <submittedName>
        <fullName evidence="2">Uncharacterized protein</fullName>
    </submittedName>
</protein>
<dbReference type="Proteomes" id="UP001143474">
    <property type="component" value="Unassembled WGS sequence"/>
</dbReference>
<gene>
    <name evidence="2" type="ORF">GCM10017600_42120</name>
</gene>
<dbReference type="AlphaFoldDB" id="A0A9W6I3M0"/>
<proteinExistence type="predicted"/>
<evidence type="ECO:0000313" key="3">
    <source>
        <dbReference type="Proteomes" id="UP001143474"/>
    </source>
</evidence>
<accession>A0A9W6I3M0</accession>
<reference evidence="2" key="2">
    <citation type="submission" date="2023-01" db="EMBL/GenBank/DDBJ databases">
        <authorList>
            <person name="Sun Q."/>
            <person name="Evtushenko L."/>
        </authorList>
    </citation>
    <scope>NUCLEOTIDE SEQUENCE</scope>
    <source>
        <strain evidence="2">VKM Ac-2007</strain>
    </source>
</reference>
<name>A0A9W6I3M0_9ACTN</name>
<keyword evidence="3" id="KW-1185">Reference proteome</keyword>
<feature type="region of interest" description="Disordered" evidence="1">
    <location>
        <begin position="215"/>
        <end position="257"/>
    </location>
</feature>
<sequence length="257" mass="27430">MLVTAALLVAATPGGAVRAAPASGDLKAVVGAIKRQFAKKGSVRFSNKERSKDFTLGSDVCATRGVYRFAAPGVSASDSTEHCRDDSSRFRMITIGRDSYTQSNRYSSLPKGKWSHRRDVDAFLRTDDLISGINPRFLELVASRGSVAADGGALDGVATTLHSGTVTVPEIGTKQTGTTFGLQEGRWTGGRITWRLWVGPDALPRRFHAVIVMGGSEDSGGSDREDEATQTSNTLYTRWGAPVRITPPSRSAVVEGP</sequence>
<dbReference type="EMBL" id="BSEV01000009">
    <property type="protein sequence ID" value="GLK10806.1"/>
    <property type="molecule type" value="Genomic_DNA"/>
</dbReference>